<dbReference type="EMBL" id="JAQQWI010000010">
    <property type="protein sequence ID" value="KAK8018877.1"/>
    <property type="molecule type" value="Genomic_DNA"/>
</dbReference>
<dbReference type="Gene3D" id="1.20.1250.20">
    <property type="entry name" value="MFS general substrate transporter like domains"/>
    <property type="match status" value="1"/>
</dbReference>
<dbReference type="InterPro" id="IPR011701">
    <property type="entry name" value="MFS"/>
</dbReference>
<evidence type="ECO:0000313" key="8">
    <source>
        <dbReference type="Proteomes" id="UP001396898"/>
    </source>
</evidence>
<evidence type="ECO:0000256" key="1">
    <source>
        <dbReference type="ARBA" id="ARBA00004141"/>
    </source>
</evidence>
<proteinExistence type="predicted"/>
<feature type="transmembrane region" description="Helical" evidence="5">
    <location>
        <begin position="167"/>
        <end position="191"/>
    </location>
</feature>
<keyword evidence="8" id="KW-1185">Reference proteome</keyword>
<dbReference type="PANTHER" id="PTHR23507">
    <property type="entry name" value="ZGC:174356"/>
    <property type="match status" value="1"/>
</dbReference>
<comment type="caution">
    <text evidence="7">The sequence shown here is derived from an EMBL/GenBank/DDBJ whole genome shotgun (WGS) entry which is preliminary data.</text>
</comment>
<keyword evidence="3 5" id="KW-1133">Transmembrane helix</keyword>
<dbReference type="PROSITE" id="PS50850">
    <property type="entry name" value="MFS"/>
    <property type="match status" value="1"/>
</dbReference>
<dbReference type="Pfam" id="PF07690">
    <property type="entry name" value="MFS_1"/>
    <property type="match status" value="1"/>
</dbReference>
<name>A0ABR1RVM6_9PEZI</name>
<dbReference type="InterPro" id="IPR020846">
    <property type="entry name" value="MFS_dom"/>
</dbReference>
<sequence>MPTHPPSSADERTVLLRDDALDASAPNDSSSNRQRSIQLNTQLGAVLFVCVLYFYEYMSMAPETGIREDIICKTYYNELDHRASAATASSTERDCTANAIQRELSLVNQVYLTLHQLPGFLALPYGIGADRIGRKKVLLMSAIGMLLCEAFRLLVNWQSGRIPLRVIWAAPLFRIIGGGDAVAATMVLTALSDVYPEENRTVLFARVASVAIVCEIFAPLVGSALMLKSPWLPILLGFAMFLAGTIATLFLMPETLPVRPSSVGEPDTCTPTNSRSWNPRVLRQQVLSLMRVFWQSTTRLFGIKNVGPLMFSFFATTVGTIAGIFELQYLRKRFGWSYPYATSILAIRPSITLVVLLVIIPLITKVLLSKFGVATSRKDLLLLRVSAALMTIGTLLICISNGTVLVVLSLIVFALGNGFVTVGKSLLMTLGPAEMAGTLLSAMNLSASVGAVLAGPLIAIAFDWGLRQGGFWLGAPLLLVALLYALTLVSVCAIRVPEKGQQVDEEDGGLGVAWMNTSLGSGHYCAKTVERDFMRLIKWLGSRTSNAKPERVTIHTRGAP</sequence>
<feature type="transmembrane region" description="Helical" evidence="5">
    <location>
        <begin position="380"/>
        <end position="399"/>
    </location>
</feature>
<keyword evidence="2 5" id="KW-0812">Transmembrane</keyword>
<feature type="transmembrane region" description="Helical" evidence="5">
    <location>
        <begin position="137"/>
        <end position="155"/>
    </location>
</feature>
<feature type="transmembrane region" description="Helical" evidence="5">
    <location>
        <begin position="345"/>
        <end position="368"/>
    </location>
</feature>
<organism evidence="7 8">
    <name type="scientific">Apiospora marii</name>
    <dbReference type="NCBI Taxonomy" id="335849"/>
    <lineage>
        <taxon>Eukaryota</taxon>
        <taxon>Fungi</taxon>
        <taxon>Dikarya</taxon>
        <taxon>Ascomycota</taxon>
        <taxon>Pezizomycotina</taxon>
        <taxon>Sordariomycetes</taxon>
        <taxon>Xylariomycetidae</taxon>
        <taxon>Amphisphaeriales</taxon>
        <taxon>Apiosporaceae</taxon>
        <taxon>Apiospora</taxon>
    </lineage>
</organism>
<feature type="transmembrane region" description="Helical" evidence="5">
    <location>
        <begin position="439"/>
        <end position="462"/>
    </location>
</feature>
<evidence type="ECO:0000313" key="7">
    <source>
        <dbReference type="EMBL" id="KAK8018877.1"/>
    </source>
</evidence>
<evidence type="ECO:0000256" key="2">
    <source>
        <dbReference type="ARBA" id="ARBA00022692"/>
    </source>
</evidence>
<comment type="subcellular location">
    <subcellularLocation>
        <location evidence="1">Membrane</location>
        <topology evidence="1">Multi-pass membrane protein</topology>
    </subcellularLocation>
</comment>
<feature type="transmembrane region" description="Helical" evidence="5">
    <location>
        <begin position="306"/>
        <end position="325"/>
    </location>
</feature>
<protein>
    <recommendedName>
        <fullName evidence="6">Major facilitator superfamily (MFS) profile domain-containing protein</fullName>
    </recommendedName>
</protein>
<reference evidence="7 8" key="1">
    <citation type="submission" date="2023-01" db="EMBL/GenBank/DDBJ databases">
        <title>Analysis of 21 Apiospora genomes using comparative genomics revels a genus with tremendous synthesis potential of carbohydrate active enzymes and secondary metabolites.</title>
        <authorList>
            <person name="Sorensen T."/>
        </authorList>
    </citation>
    <scope>NUCLEOTIDE SEQUENCE [LARGE SCALE GENOMIC DNA]</scope>
    <source>
        <strain evidence="7 8">CBS 20057</strain>
    </source>
</reference>
<evidence type="ECO:0000256" key="5">
    <source>
        <dbReference type="SAM" id="Phobius"/>
    </source>
</evidence>
<gene>
    <name evidence="7" type="ORF">PG991_008067</name>
</gene>
<accession>A0ABR1RVM6</accession>
<dbReference type="InterPro" id="IPR036259">
    <property type="entry name" value="MFS_trans_sf"/>
</dbReference>
<dbReference type="PANTHER" id="PTHR23507:SF1">
    <property type="entry name" value="FI18259P1-RELATED"/>
    <property type="match status" value="1"/>
</dbReference>
<keyword evidence="4 5" id="KW-0472">Membrane</keyword>
<dbReference type="SUPFAM" id="SSF103473">
    <property type="entry name" value="MFS general substrate transporter"/>
    <property type="match status" value="1"/>
</dbReference>
<feature type="transmembrane region" description="Helical" evidence="5">
    <location>
        <begin position="474"/>
        <end position="494"/>
    </location>
</feature>
<feature type="transmembrane region" description="Helical" evidence="5">
    <location>
        <begin position="405"/>
        <end position="427"/>
    </location>
</feature>
<feature type="transmembrane region" description="Helical" evidence="5">
    <location>
        <begin position="203"/>
        <end position="225"/>
    </location>
</feature>
<feature type="transmembrane region" description="Helical" evidence="5">
    <location>
        <begin position="37"/>
        <end position="55"/>
    </location>
</feature>
<dbReference type="Proteomes" id="UP001396898">
    <property type="component" value="Unassembled WGS sequence"/>
</dbReference>
<evidence type="ECO:0000256" key="4">
    <source>
        <dbReference type="ARBA" id="ARBA00023136"/>
    </source>
</evidence>
<evidence type="ECO:0000259" key="6">
    <source>
        <dbReference type="PROSITE" id="PS50850"/>
    </source>
</evidence>
<feature type="domain" description="Major facilitator superfamily (MFS) profile" evidence="6">
    <location>
        <begin position="42"/>
        <end position="493"/>
    </location>
</feature>
<feature type="transmembrane region" description="Helical" evidence="5">
    <location>
        <begin position="231"/>
        <end position="252"/>
    </location>
</feature>
<evidence type="ECO:0000256" key="3">
    <source>
        <dbReference type="ARBA" id="ARBA00022989"/>
    </source>
</evidence>